<accession>A0A5M6DF09</accession>
<protein>
    <submittedName>
        <fullName evidence="1">Uncharacterized protein</fullName>
    </submittedName>
</protein>
<organism evidence="1 2">
    <name type="scientific">Roseiconus nitratireducens</name>
    <dbReference type="NCBI Taxonomy" id="2605748"/>
    <lineage>
        <taxon>Bacteria</taxon>
        <taxon>Pseudomonadati</taxon>
        <taxon>Planctomycetota</taxon>
        <taxon>Planctomycetia</taxon>
        <taxon>Pirellulales</taxon>
        <taxon>Pirellulaceae</taxon>
        <taxon>Roseiconus</taxon>
    </lineage>
</organism>
<dbReference type="EMBL" id="VWOX01000002">
    <property type="protein sequence ID" value="KAA5546151.1"/>
    <property type="molecule type" value="Genomic_DNA"/>
</dbReference>
<gene>
    <name evidence="1" type="ORF">FYK55_04445</name>
</gene>
<dbReference type="AlphaFoldDB" id="A0A5M6DF09"/>
<comment type="caution">
    <text evidence="1">The sequence shown here is derived from an EMBL/GenBank/DDBJ whole genome shotgun (WGS) entry which is preliminary data.</text>
</comment>
<reference evidence="1 2" key="1">
    <citation type="submission" date="2019-08" db="EMBL/GenBank/DDBJ databases">
        <authorList>
            <person name="Dhanesh K."/>
            <person name="Kumar G."/>
            <person name="Sasikala C."/>
            <person name="Venkata Ramana C."/>
        </authorList>
    </citation>
    <scope>NUCLEOTIDE SEQUENCE [LARGE SCALE GENOMIC DNA]</scope>
    <source>
        <strain evidence="1 2">JC645</strain>
    </source>
</reference>
<name>A0A5M6DF09_9BACT</name>
<sequence length="84" mass="9718">MNTQNDLQTIADTDVAVSVNALPESVWRLPEMKRVEMGHPIELRLMGPLRMEWYADQWKMMAERLRRVFSPSGVLTLTRDATTD</sequence>
<dbReference type="Proteomes" id="UP000324479">
    <property type="component" value="Unassembled WGS sequence"/>
</dbReference>
<evidence type="ECO:0000313" key="2">
    <source>
        <dbReference type="Proteomes" id="UP000324479"/>
    </source>
</evidence>
<dbReference type="RefSeq" id="WP_150075157.1">
    <property type="nucleotide sequence ID" value="NZ_VWOX01000002.1"/>
</dbReference>
<proteinExistence type="predicted"/>
<evidence type="ECO:0000313" key="1">
    <source>
        <dbReference type="EMBL" id="KAA5546151.1"/>
    </source>
</evidence>
<keyword evidence="2" id="KW-1185">Reference proteome</keyword>